<dbReference type="AlphaFoldDB" id="A0A8H7Q7C4"/>
<evidence type="ECO:0000259" key="1">
    <source>
        <dbReference type="PROSITE" id="PS50090"/>
    </source>
</evidence>
<proteinExistence type="predicted"/>
<dbReference type="InterPro" id="IPR009057">
    <property type="entry name" value="Homeodomain-like_sf"/>
</dbReference>
<protein>
    <recommendedName>
        <fullName evidence="1">Myb-like domain-containing protein</fullName>
    </recommendedName>
</protein>
<dbReference type="Proteomes" id="UP000612746">
    <property type="component" value="Unassembled WGS sequence"/>
</dbReference>
<reference evidence="2" key="1">
    <citation type="submission" date="2020-12" db="EMBL/GenBank/DDBJ databases">
        <title>Metabolic potential, ecology and presence of endohyphal bacteria is reflected in genomic diversity of Mucoromycotina.</title>
        <authorList>
            <person name="Muszewska A."/>
            <person name="Okrasinska A."/>
            <person name="Steczkiewicz K."/>
            <person name="Drgas O."/>
            <person name="Orlowska M."/>
            <person name="Perlinska-Lenart U."/>
            <person name="Aleksandrzak-Piekarczyk T."/>
            <person name="Szatraj K."/>
            <person name="Zielenkiewicz U."/>
            <person name="Pilsyk S."/>
            <person name="Malc E."/>
            <person name="Mieczkowski P."/>
            <person name="Kruszewska J.S."/>
            <person name="Biernat P."/>
            <person name="Pawlowska J."/>
        </authorList>
    </citation>
    <scope>NUCLEOTIDE SEQUENCE</scope>
    <source>
        <strain evidence="2">WA0000051536</strain>
    </source>
</reference>
<comment type="caution">
    <text evidence="2">The sequence shown here is derived from an EMBL/GenBank/DDBJ whole genome shotgun (WGS) entry which is preliminary data.</text>
</comment>
<dbReference type="InterPro" id="IPR001005">
    <property type="entry name" value="SANT/Myb"/>
</dbReference>
<gene>
    <name evidence="2" type="ORF">INT44_005063</name>
</gene>
<name>A0A8H7Q7C4_9FUNG</name>
<dbReference type="EMBL" id="JAEPRA010000003">
    <property type="protein sequence ID" value="KAG2187377.1"/>
    <property type="molecule type" value="Genomic_DNA"/>
</dbReference>
<dbReference type="Pfam" id="PF00249">
    <property type="entry name" value="Myb_DNA-binding"/>
    <property type="match status" value="1"/>
</dbReference>
<accession>A0A8H7Q7C4</accession>
<feature type="domain" description="Myb-like" evidence="1">
    <location>
        <begin position="235"/>
        <end position="281"/>
    </location>
</feature>
<dbReference type="OrthoDB" id="10258692at2759"/>
<organism evidence="2 3">
    <name type="scientific">Umbelopsis vinacea</name>
    <dbReference type="NCBI Taxonomy" id="44442"/>
    <lineage>
        <taxon>Eukaryota</taxon>
        <taxon>Fungi</taxon>
        <taxon>Fungi incertae sedis</taxon>
        <taxon>Mucoromycota</taxon>
        <taxon>Mucoromycotina</taxon>
        <taxon>Umbelopsidomycetes</taxon>
        <taxon>Umbelopsidales</taxon>
        <taxon>Umbelopsidaceae</taxon>
        <taxon>Umbelopsis</taxon>
    </lineage>
</organism>
<sequence>MNEYEEQRLKNIERNRQLLQQLDILRAKDDTFDIPSTITTLPKRRIVENAQRAVGKPKKIKAELPPARKSTRLRGLPAPDMQVEVDKENHIEITQQEESVDDDLWDGKLLTADEYFNEDVKKNAIRTDGHFRGNYGGWLSEELMKKHGFEGNAADCWEKNGGGKFSYKDPLGTGKKSTGRSQRTSAKAVAHMMWKKNPNMYFYRHNEPGIVSSVCAGEQANSGIDYDDFQEQWTGDWTEDEKSIFLNLAKEHGCGDKWGIFASYISHRVGYQCSNFYRSEIIPSGLIFDDNYQFTPSGRPVYVGAHRSNKSE</sequence>
<evidence type="ECO:0000313" key="3">
    <source>
        <dbReference type="Proteomes" id="UP000612746"/>
    </source>
</evidence>
<evidence type="ECO:0000313" key="2">
    <source>
        <dbReference type="EMBL" id="KAG2187377.1"/>
    </source>
</evidence>
<dbReference type="Gene3D" id="1.10.10.60">
    <property type="entry name" value="Homeodomain-like"/>
    <property type="match status" value="1"/>
</dbReference>
<dbReference type="PROSITE" id="PS50090">
    <property type="entry name" value="MYB_LIKE"/>
    <property type="match status" value="1"/>
</dbReference>
<dbReference type="SUPFAM" id="SSF46689">
    <property type="entry name" value="Homeodomain-like"/>
    <property type="match status" value="1"/>
</dbReference>
<keyword evidence="3" id="KW-1185">Reference proteome</keyword>
<dbReference type="CDD" id="cd00167">
    <property type="entry name" value="SANT"/>
    <property type="match status" value="1"/>
</dbReference>